<dbReference type="EMBL" id="OK412919">
    <property type="protein sequence ID" value="UFD98002.1"/>
    <property type="molecule type" value="Genomic_DNA"/>
</dbReference>
<name>A0AAE9C6Y3_9CAUD</name>
<proteinExistence type="predicted"/>
<protein>
    <submittedName>
        <fullName evidence="1">Uncharacterized protein</fullName>
    </submittedName>
</protein>
<dbReference type="KEGG" id="vg:77947830"/>
<evidence type="ECO:0000313" key="2">
    <source>
        <dbReference type="Proteomes" id="UP000827624"/>
    </source>
</evidence>
<dbReference type="GeneID" id="77947830"/>
<accession>A0AAE9C6Y3</accession>
<dbReference type="Proteomes" id="UP000827624">
    <property type="component" value="Segment"/>
</dbReference>
<sequence length="81" mass="9236">MSREDTGWEYVNGRARWAPTAEGALNNILVGIYGPEYDEKRIELEDLIRAAQRDAVEKLKEAGHDEAAELIFPDYPLEDDE</sequence>
<reference evidence="1" key="1">
    <citation type="submission" date="2021-10" db="EMBL/GenBank/DDBJ databases">
        <title>Bacteriophage attack leads to shedding of the bacterial cell wall.</title>
        <authorList>
            <person name="Ongenae V."/>
            <person name="Claessen D."/>
            <person name="Briegel A."/>
        </authorList>
    </citation>
    <scope>NUCLEOTIDE SEQUENCE</scope>
</reference>
<evidence type="ECO:0000313" key="1">
    <source>
        <dbReference type="EMBL" id="UFD98002.1"/>
    </source>
</evidence>
<dbReference type="RefSeq" id="YP_010671577.1">
    <property type="nucleotide sequence ID" value="NC_070968.1"/>
</dbReference>
<organism evidence="1 2">
    <name type="scientific">Streptomyces phage Pablito</name>
    <dbReference type="NCBI Taxonomy" id="2894593"/>
    <lineage>
        <taxon>Viruses</taxon>
        <taxon>Duplodnaviria</taxon>
        <taxon>Heunggongvirae</taxon>
        <taxon>Uroviricota</taxon>
        <taxon>Caudoviricetes</taxon>
        <taxon>Arquatrovirinae</taxon>
        <taxon>Janusvirus</taxon>
        <taxon>Janusvirus pablito</taxon>
    </lineage>
</organism>
<keyword evidence="2" id="KW-1185">Reference proteome</keyword>